<evidence type="ECO:0000313" key="2">
    <source>
        <dbReference type="EMBL" id="MBC3471550.1"/>
    </source>
</evidence>
<dbReference type="NCBIfam" id="TIGR03696">
    <property type="entry name" value="Rhs_assc_core"/>
    <property type="match status" value="1"/>
</dbReference>
<feature type="compositionally biased region" description="Polar residues" evidence="1">
    <location>
        <begin position="224"/>
        <end position="235"/>
    </location>
</feature>
<dbReference type="EMBL" id="JABWRP020000019">
    <property type="protein sequence ID" value="MBV4543655.1"/>
    <property type="molecule type" value="Genomic_DNA"/>
</dbReference>
<proteinExistence type="predicted"/>
<name>A0A923GLM3_9PSED</name>
<dbReference type="EMBL" id="JABWRP010000009">
    <property type="protein sequence ID" value="MBC3471550.1"/>
    <property type="molecule type" value="Genomic_DNA"/>
</dbReference>
<keyword evidence="4" id="KW-1185">Reference proteome</keyword>
<dbReference type="Proteomes" id="UP000628137">
    <property type="component" value="Unassembled WGS sequence"/>
</dbReference>
<evidence type="ECO:0000313" key="3">
    <source>
        <dbReference type="EMBL" id="MBV4543655.1"/>
    </source>
</evidence>
<evidence type="ECO:0000313" key="4">
    <source>
        <dbReference type="Proteomes" id="UP000628137"/>
    </source>
</evidence>
<dbReference type="AlphaFoldDB" id="A0A923GLM3"/>
<reference evidence="3" key="3">
    <citation type="submission" date="2021-06" db="EMBL/GenBank/DDBJ databases">
        <title>Updating the genus Pseudomonas: Description of 43 new species and partition of the Pseudomonas putida group.</title>
        <authorList>
            <person name="Girard L."/>
            <person name="Lood C."/>
            <person name="Vandamme P."/>
            <person name="Rokni-Zadeh H."/>
            <person name="Van Noort V."/>
            <person name="Hofte M."/>
            <person name="Lavigne R."/>
            <person name="De Mot R."/>
        </authorList>
    </citation>
    <scope>NUCLEOTIDE SEQUENCE</scope>
    <source>
        <strain evidence="3">RW4S2</strain>
    </source>
</reference>
<protein>
    <submittedName>
        <fullName evidence="2">RHS repeat-associated core domain-containing protein</fullName>
    </submittedName>
</protein>
<reference evidence="2 4" key="1">
    <citation type="journal article" date="2020" name="Microorganisms">
        <title>Reliable Identification of Environmental Pseudomonas Isolates Using the rpoD Gene.</title>
        <authorList>
            <consortium name="The Broad Institute Genome Sequencing Platform"/>
            <person name="Girard L."/>
            <person name="Lood C."/>
            <person name="Rokni-Zadeh H."/>
            <person name="van Noort V."/>
            <person name="Lavigne R."/>
            <person name="De Mot R."/>
        </authorList>
    </citation>
    <scope>NUCLEOTIDE SEQUENCE</scope>
    <source>
        <strain evidence="2 4">RW4S2</strain>
    </source>
</reference>
<gene>
    <name evidence="3" type="ORF">HU738_021630</name>
    <name evidence="2" type="ORF">HU738_13385</name>
</gene>
<dbReference type="InterPro" id="IPR022385">
    <property type="entry name" value="Rhs_assc_core"/>
</dbReference>
<comment type="caution">
    <text evidence="2">The sequence shown here is derived from an EMBL/GenBank/DDBJ whole genome shotgun (WGS) entry which is preliminary data.</text>
</comment>
<evidence type="ECO:0000256" key="1">
    <source>
        <dbReference type="SAM" id="MobiDB-lite"/>
    </source>
</evidence>
<dbReference type="Gene3D" id="2.180.10.10">
    <property type="entry name" value="RHS repeat-associated core"/>
    <property type="match status" value="1"/>
</dbReference>
<accession>A0A923GLM3</accession>
<reference evidence="2" key="2">
    <citation type="submission" date="2020-07" db="EMBL/GenBank/DDBJ databases">
        <authorList>
            <person name="Lood C."/>
            <person name="Girard L."/>
        </authorList>
    </citation>
    <scope>NUCLEOTIDE SEQUENCE</scope>
    <source>
        <strain evidence="2">RW4S2</strain>
    </source>
</reference>
<organism evidence="2">
    <name type="scientific">Pseudomonas vlassakiae</name>
    <dbReference type="NCBI Taxonomy" id="485888"/>
    <lineage>
        <taxon>Bacteria</taxon>
        <taxon>Pseudomonadati</taxon>
        <taxon>Pseudomonadota</taxon>
        <taxon>Gammaproteobacteria</taxon>
        <taxon>Pseudomonadales</taxon>
        <taxon>Pseudomonadaceae</taxon>
        <taxon>Pseudomonas</taxon>
    </lineage>
</organism>
<sequence length="338" mass="38023">MAGQDVAAGSRAKRPEQVESDLAQARMADILASRHSKKTVLLTTLTLPALAIKDGAVMRSTTTDITSSDNKPSPVFYNAYGHTNGTQTSIAHLFYNGEFFHEHFYLLGLGYRAYSPTLMRFYACDEHSPFGSGGINSYAYCSGDPINFSDPDGRWPQNPRVAHTTKSKLVKIHRPTPSVNLAAAPQQQQPGPSRPAGNLHREHGRPPRISDGFQKRWRVKHPQPLSSQTRQSYANRTGRLPESLDPLGYSRGTPRINSSETAVLHSWNTTNTRKFQYLDLKWSRVARFSVIEDRLAGLNPMDKLRRAFPKMPNRYLGNIIYSVDRYIAELRDPMKNTH</sequence>
<feature type="region of interest" description="Disordered" evidence="1">
    <location>
        <begin position="181"/>
        <end position="253"/>
    </location>
</feature>
<feature type="compositionally biased region" description="Low complexity" evidence="1">
    <location>
        <begin position="182"/>
        <end position="196"/>
    </location>
</feature>